<evidence type="ECO:0000259" key="1">
    <source>
        <dbReference type="Pfam" id="PF25372"/>
    </source>
</evidence>
<dbReference type="OrthoDB" id="1870722at2759"/>
<organism evidence="2 3">
    <name type="scientific">Artemisia annua</name>
    <name type="common">Sweet wormwood</name>
    <dbReference type="NCBI Taxonomy" id="35608"/>
    <lineage>
        <taxon>Eukaryota</taxon>
        <taxon>Viridiplantae</taxon>
        <taxon>Streptophyta</taxon>
        <taxon>Embryophyta</taxon>
        <taxon>Tracheophyta</taxon>
        <taxon>Spermatophyta</taxon>
        <taxon>Magnoliopsida</taxon>
        <taxon>eudicotyledons</taxon>
        <taxon>Gunneridae</taxon>
        <taxon>Pentapetalae</taxon>
        <taxon>asterids</taxon>
        <taxon>campanulids</taxon>
        <taxon>Asterales</taxon>
        <taxon>Asteraceae</taxon>
        <taxon>Asteroideae</taxon>
        <taxon>Anthemideae</taxon>
        <taxon>Artemisiinae</taxon>
        <taxon>Artemisia</taxon>
    </lineage>
</organism>
<name>A0A2U1PUE7_ARTAN</name>
<keyword evidence="3" id="KW-1185">Reference proteome</keyword>
<accession>A0A2U1PUE7</accession>
<sequence length="349" mass="39195">MERLGDDELICIFDKIDNHEDRKSFYQVSKNWLKVACIRLRELDISFPGILDDILPASPYIVKFTCLKPLSNTYLNLLAHSCPKLQYLNLEQDLDPEKEDCEAGHGVEHDDEVDLTERLLVRDVRFDSIVRSCKNLTYLDLGGCLSVTDESLKSLGASKSITKLILTGCMITDLGLEYLANGDLKNCLESLHLDECDRVSDVGFSHLKQMVILYHLVLSNCGVLNTDSGTLAISQIPNINTLHLLSSTNVTDISLSNIASTCKKLKFIYLLGCEAITGEGLRCFAHHPTLHCIKLYSCDNISWEDVELVVSTCPSLTIVGLSRRLKTPMPETGREAFNFGDKWCWIDWD</sequence>
<comment type="caution">
    <text evidence="2">The sequence shown here is derived from an EMBL/GenBank/DDBJ whole genome shotgun (WGS) entry which is preliminary data.</text>
</comment>
<dbReference type="SUPFAM" id="SSF52047">
    <property type="entry name" value="RNI-like"/>
    <property type="match status" value="1"/>
</dbReference>
<protein>
    <submittedName>
        <fullName evidence="2">Leucine-rich repeat, cysteine-containing subtype</fullName>
    </submittedName>
</protein>
<dbReference type="PANTHER" id="PTHR13318:SF190">
    <property type="entry name" value="PARTNER OF PAIRED, ISOFORM B"/>
    <property type="match status" value="1"/>
</dbReference>
<proteinExistence type="predicted"/>
<dbReference type="PANTHER" id="PTHR13318">
    <property type="entry name" value="PARTNER OF PAIRED, ISOFORM B-RELATED"/>
    <property type="match status" value="1"/>
</dbReference>
<reference evidence="2 3" key="1">
    <citation type="journal article" date="2018" name="Mol. Plant">
        <title>The genome of Artemisia annua provides insight into the evolution of Asteraceae family and artemisinin biosynthesis.</title>
        <authorList>
            <person name="Shen Q."/>
            <person name="Zhang L."/>
            <person name="Liao Z."/>
            <person name="Wang S."/>
            <person name="Yan T."/>
            <person name="Shi P."/>
            <person name="Liu M."/>
            <person name="Fu X."/>
            <person name="Pan Q."/>
            <person name="Wang Y."/>
            <person name="Lv Z."/>
            <person name="Lu X."/>
            <person name="Zhang F."/>
            <person name="Jiang W."/>
            <person name="Ma Y."/>
            <person name="Chen M."/>
            <person name="Hao X."/>
            <person name="Li L."/>
            <person name="Tang Y."/>
            <person name="Lv G."/>
            <person name="Zhou Y."/>
            <person name="Sun X."/>
            <person name="Brodelius P.E."/>
            <person name="Rose J.K.C."/>
            <person name="Tang K."/>
        </authorList>
    </citation>
    <scope>NUCLEOTIDE SEQUENCE [LARGE SCALE GENOMIC DNA]</scope>
    <source>
        <strain evidence="3">cv. Huhao1</strain>
        <tissue evidence="2">Leaf</tissue>
    </source>
</reference>
<dbReference type="InterPro" id="IPR032675">
    <property type="entry name" value="LRR_dom_sf"/>
</dbReference>
<dbReference type="AlphaFoldDB" id="A0A2U1PUE7"/>
<dbReference type="Pfam" id="PF25372">
    <property type="entry name" value="DUF7885"/>
    <property type="match status" value="1"/>
</dbReference>
<dbReference type="Proteomes" id="UP000245207">
    <property type="component" value="Unassembled WGS sequence"/>
</dbReference>
<dbReference type="InterPro" id="IPR057207">
    <property type="entry name" value="FBXL15_LRR"/>
</dbReference>
<dbReference type="GO" id="GO:0019005">
    <property type="term" value="C:SCF ubiquitin ligase complex"/>
    <property type="evidence" value="ECO:0007669"/>
    <property type="project" value="TreeGrafter"/>
</dbReference>
<dbReference type="GO" id="GO:0031146">
    <property type="term" value="P:SCF-dependent proteasomal ubiquitin-dependent protein catabolic process"/>
    <property type="evidence" value="ECO:0007669"/>
    <property type="project" value="TreeGrafter"/>
</dbReference>
<feature type="domain" description="F-box/LRR-repeat protein 15-like leucin rich repeat" evidence="1">
    <location>
        <begin position="130"/>
        <end position="207"/>
    </location>
</feature>
<evidence type="ECO:0000313" key="3">
    <source>
        <dbReference type="Proteomes" id="UP000245207"/>
    </source>
</evidence>
<dbReference type="InterPro" id="IPR006553">
    <property type="entry name" value="Leu-rich_rpt_Cys-con_subtyp"/>
</dbReference>
<dbReference type="SMART" id="SM00367">
    <property type="entry name" value="LRR_CC"/>
    <property type="match status" value="5"/>
</dbReference>
<gene>
    <name evidence="2" type="ORF">CTI12_AA112110</name>
</gene>
<evidence type="ECO:0000313" key="2">
    <source>
        <dbReference type="EMBL" id="PWA89353.1"/>
    </source>
</evidence>
<dbReference type="STRING" id="35608.A0A2U1PUE7"/>
<dbReference type="EMBL" id="PKPP01000728">
    <property type="protein sequence ID" value="PWA89353.1"/>
    <property type="molecule type" value="Genomic_DNA"/>
</dbReference>
<dbReference type="Gene3D" id="3.80.10.10">
    <property type="entry name" value="Ribonuclease Inhibitor"/>
    <property type="match status" value="2"/>
</dbReference>